<organism evidence="2 3">
    <name type="scientific">Ceutorhynchus assimilis</name>
    <name type="common">cabbage seed weevil</name>
    <dbReference type="NCBI Taxonomy" id="467358"/>
    <lineage>
        <taxon>Eukaryota</taxon>
        <taxon>Metazoa</taxon>
        <taxon>Ecdysozoa</taxon>
        <taxon>Arthropoda</taxon>
        <taxon>Hexapoda</taxon>
        <taxon>Insecta</taxon>
        <taxon>Pterygota</taxon>
        <taxon>Neoptera</taxon>
        <taxon>Endopterygota</taxon>
        <taxon>Coleoptera</taxon>
        <taxon>Polyphaga</taxon>
        <taxon>Cucujiformia</taxon>
        <taxon>Curculionidae</taxon>
        <taxon>Ceutorhynchinae</taxon>
        <taxon>Ceutorhynchus</taxon>
    </lineage>
</organism>
<dbReference type="AlphaFoldDB" id="A0A9N9MYH1"/>
<accession>A0A9N9MYH1</accession>
<protein>
    <submittedName>
        <fullName evidence="2">Uncharacterized protein</fullName>
    </submittedName>
</protein>
<feature type="compositionally biased region" description="Low complexity" evidence="1">
    <location>
        <begin position="159"/>
        <end position="172"/>
    </location>
</feature>
<keyword evidence="3" id="KW-1185">Reference proteome</keyword>
<feature type="region of interest" description="Disordered" evidence="1">
    <location>
        <begin position="47"/>
        <end position="68"/>
    </location>
</feature>
<dbReference type="OrthoDB" id="6753578at2759"/>
<dbReference type="Proteomes" id="UP001152799">
    <property type="component" value="Chromosome 9"/>
</dbReference>
<dbReference type="EMBL" id="OU892285">
    <property type="protein sequence ID" value="CAG9773243.1"/>
    <property type="molecule type" value="Genomic_DNA"/>
</dbReference>
<evidence type="ECO:0000313" key="2">
    <source>
        <dbReference type="EMBL" id="CAG9773243.1"/>
    </source>
</evidence>
<proteinExistence type="predicted"/>
<feature type="region of interest" description="Disordered" evidence="1">
    <location>
        <begin position="141"/>
        <end position="182"/>
    </location>
</feature>
<feature type="region of interest" description="Disordered" evidence="1">
    <location>
        <begin position="304"/>
        <end position="397"/>
    </location>
</feature>
<gene>
    <name evidence="2" type="ORF">CEUTPL_LOCUS13640</name>
</gene>
<name>A0A9N9MYH1_9CUCU</name>
<sequence length="970" mass="111693">MDSPTLQLLSTEELMDELAAAINDTTETKASGAETILLREDSIETQPVPQNGLTKIPETGSPENPTEDIQRLNIPVDDLTKAESFPRSMGMENNTPYEWTESDIINSNPTTMPHFLPVSQGLCWRSADRICEDSSTEEERDEVIKHQTKRKRNANKSTYNDSNYEFFNNNNNPGTSKLQPEIERDEDLEDTSSEVEIESEKTIVASDQALDGAFEVLIPHSQLSTEFEKFEEKLYEFLKKLETNIDLKFAEVAVKLDHIDERLRQCELPPEKDDTNMSLLTNYSWTGLSRTSAAKEPFNKLGNILEEDENDPYSDSGSEYAPENEDMHENSSDSEYPEDDDVEKVEIDNNVIENEDGNNNETPKSPNRGRKRKRNPSTWKRVVNSANRSTGKAYVNRSGRNVSEKKFKNADCQCARRCSTNVRPEERKIMFDSFYKLGDNTKQNINLRGLIQNSPIKQRRSRNSSRPPKSKTIKYFLTTSTKSTRVCKIFFIDTFQVSDARIYKISCQSEPSACIDKRGHKEPSNKIDITNVKEHIQSFPCYKSHYALADAPNRRYLNPDLNIRKMFVLYEQKCEQEGSQAVKEKMYYHVFSTHFNLHFKPPAKDTCQLCDNLQNVITFEKDEAKKNTAIIEKEVHLRKAQLARSCLNNDKLSADENVYVLTFDLEKALPFPKLSTSVAYYKVNMYVYNFGIHTFNNNKGYMFMWDETEGSRGSQEIASCLVRHLKEEASNFNHIVMYSDCCTGQNRNIKLSLSLLKLTQDPVMSTSFIDHKFLVSGHSYLPNDADFGIIESKSRKKEFIYGPRDWFNLVATAKKTNPFQVTEMAREEFVSTKPLEDSICNRKTNTDGGKVNWLNIKWLRYCKNEPNLIFYKETLQDDFPFFKINIARAPGKGRPPNLVNIVQEPLYPNRRPVKPIKKRHMSDLLTYIPPHYHPFYKSLPILNERTRTSTSKQPETAENVSDNNDSDYID</sequence>
<dbReference type="PANTHER" id="PTHR10773">
    <property type="entry name" value="DNA-DIRECTED RNA POLYMERASES I, II, AND III SUBUNIT RPABC2"/>
    <property type="match status" value="1"/>
</dbReference>
<dbReference type="PANTHER" id="PTHR10773:SF19">
    <property type="match status" value="1"/>
</dbReference>
<feature type="compositionally biased region" description="Polar residues" evidence="1">
    <location>
        <begin position="948"/>
        <end position="963"/>
    </location>
</feature>
<feature type="region of interest" description="Disordered" evidence="1">
    <location>
        <begin position="947"/>
        <end position="970"/>
    </location>
</feature>
<reference evidence="2" key="1">
    <citation type="submission" date="2022-01" db="EMBL/GenBank/DDBJ databases">
        <authorList>
            <person name="King R."/>
        </authorList>
    </citation>
    <scope>NUCLEOTIDE SEQUENCE</scope>
</reference>
<evidence type="ECO:0000313" key="3">
    <source>
        <dbReference type="Proteomes" id="UP001152799"/>
    </source>
</evidence>
<evidence type="ECO:0000256" key="1">
    <source>
        <dbReference type="SAM" id="MobiDB-lite"/>
    </source>
</evidence>